<keyword evidence="3" id="KW-0813">Transport</keyword>
<evidence type="ECO:0000313" key="4">
    <source>
        <dbReference type="Proteomes" id="UP000813385"/>
    </source>
</evidence>
<keyword evidence="3" id="KW-0407">Ion channel</keyword>
<feature type="domain" description="NADP-dependent oxidoreductase" evidence="2">
    <location>
        <begin position="19"/>
        <end position="333"/>
    </location>
</feature>
<comment type="caution">
    <text evidence="3">The sequence shown here is derived from an EMBL/GenBank/DDBJ whole genome shotgun (WGS) entry which is preliminary data.</text>
</comment>
<dbReference type="PANTHER" id="PTHR43364:SF15">
    <property type="entry name" value="ARYL-ALCOHOL DEHYDROGENASE AAD16-RELATED"/>
    <property type="match status" value="1"/>
</dbReference>
<dbReference type="InterPro" id="IPR023210">
    <property type="entry name" value="NADP_OxRdtase_dom"/>
</dbReference>
<name>A0A8K0T7B3_9PEZI</name>
<evidence type="ECO:0000313" key="3">
    <source>
        <dbReference type="EMBL" id="KAH7353190.1"/>
    </source>
</evidence>
<dbReference type="FunFam" id="3.20.20.100:FF:000004">
    <property type="entry name" value="Oxidoreductase, aldo/keto reductase"/>
    <property type="match status" value="1"/>
</dbReference>
<dbReference type="InterPro" id="IPR050523">
    <property type="entry name" value="AKR_Detox_Biosynth"/>
</dbReference>
<dbReference type="SUPFAM" id="SSF51430">
    <property type="entry name" value="NAD(P)-linked oxidoreductase"/>
    <property type="match status" value="1"/>
</dbReference>
<proteinExistence type="predicted"/>
<gene>
    <name evidence="3" type="ORF">B0T11DRAFT_115571</name>
</gene>
<dbReference type="GO" id="GO:0034220">
    <property type="term" value="P:monoatomic ion transmembrane transport"/>
    <property type="evidence" value="ECO:0007669"/>
    <property type="project" value="UniProtKB-KW"/>
</dbReference>
<keyword evidence="4" id="KW-1185">Reference proteome</keyword>
<organism evidence="3 4">
    <name type="scientific">Plectosphaerella cucumerina</name>
    <dbReference type="NCBI Taxonomy" id="40658"/>
    <lineage>
        <taxon>Eukaryota</taxon>
        <taxon>Fungi</taxon>
        <taxon>Dikarya</taxon>
        <taxon>Ascomycota</taxon>
        <taxon>Pezizomycotina</taxon>
        <taxon>Sordariomycetes</taxon>
        <taxon>Hypocreomycetidae</taxon>
        <taxon>Glomerellales</taxon>
        <taxon>Plectosphaerellaceae</taxon>
        <taxon>Plectosphaerella</taxon>
    </lineage>
</organism>
<reference evidence="3" key="1">
    <citation type="journal article" date="2021" name="Nat. Commun.">
        <title>Genetic determinants of endophytism in the Arabidopsis root mycobiome.</title>
        <authorList>
            <person name="Mesny F."/>
            <person name="Miyauchi S."/>
            <person name="Thiergart T."/>
            <person name="Pickel B."/>
            <person name="Atanasova L."/>
            <person name="Karlsson M."/>
            <person name="Huettel B."/>
            <person name="Barry K.W."/>
            <person name="Haridas S."/>
            <person name="Chen C."/>
            <person name="Bauer D."/>
            <person name="Andreopoulos W."/>
            <person name="Pangilinan J."/>
            <person name="LaButti K."/>
            <person name="Riley R."/>
            <person name="Lipzen A."/>
            <person name="Clum A."/>
            <person name="Drula E."/>
            <person name="Henrissat B."/>
            <person name="Kohler A."/>
            <person name="Grigoriev I.V."/>
            <person name="Martin F.M."/>
            <person name="Hacquard S."/>
        </authorList>
    </citation>
    <scope>NUCLEOTIDE SEQUENCE</scope>
    <source>
        <strain evidence="3">MPI-CAGE-AT-0016</strain>
    </source>
</reference>
<protein>
    <submittedName>
        <fullName evidence="3">Voltage-gated potassium channel subunit beta-3</fullName>
    </submittedName>
</protein>
<dbReference type="CDD" id="cd19079">
    <property type="entry name" value="AKR_EcYajO-like"/>
    <property type="match status" value="1"/>
</dbReference>
<dbReference type="Proteomes" id="UP000813385">
    <property type="component" value="Unassembled WGS sequence"/>
</dbReference>
<dbReference type="InterPro" id="IPR036812">
    <property type="entry name" value="NAD(P)_OxRdtase_dom_sf"/>
</dbReference>
<dbReference type="OrthoDB" id="1720422at2759"/>
<dbReference type="AlphaFoldDB" id="A0A8K0T7B3"/>
<sequence length="343" mass="38498">MSSKMEYTRLGDSGLKISRIVFGGMSFGDKNWQQWIRTEEEGLPVLKYAFDRGINTWDVADTYSNGESERIIGKAIKKYAIPRAKLVLMTKCYMYVDPDGGAVNPSRSLTNDGDTVNLVGLSRKHIFDAVDSSIDRLGTYIDVLQIYRLDRDVPPEEIMKALNDIVESGKVRYIGASTMATWEFQRLQNIAEKNGWHKFISMQGLYNLLNREDEREMIPFCKATGVGLMPWSPLSAGILTHPWADRSDPREKSDVFLKALFRGREEEADKAVVGRLEELSQKKGVAMAQIAVAWVIKKGGSPICGLENAERIDQAIDALSVVLSEEDVAFLEEPYVPKPAFFA</sequence>
<dbReference type="Pfam" id="PF00248">
    <property type="entry name" value="Aldo_ket_red"/>
    <property type="match status" value="1"/>
</dbReference>
<dbReference type="GO" id="GO:0016491">
    <property type="term" value="F:oxidoreductase activity"/>
    <property type="evidence" value="ECO:0007669"/>
    <property type="project" value="UniProtKB-KW"/>
</dbReference>
<dbReference type="GO" id="GO:0005829">
    <property type="term" value="C:cytosol"/>
    <property type="evidence" value="ECO:0007669"/>
    <property type="project" value="UniProtKB-ARBA"/>
</dbReference>
<dbReference type="Gene3D" id="3.20.20.100">
    <property type="entry name" value="NADP-dependent oxidoreductase domain"/>
    <property type="match status" value="1"/>
</dbReference>
<dbReference type="EMBL" id="JAGPXD010000005">
    <property type="protein sequence ID" value="KAH7353190.1"/>
    <property type="molecule type" value="Genomic_DNA"/>
</dbReference>
<keyword evidence="1" id="KW-0560">Oxidoreductase</keyword>
<accession>A0A8K0T7B3</accession>
<evidence type="ECO:0000256" key="1">
    <source>
        <dbReference type="ARBA" id="ARBA00023002"/>
    </source>
</evidence>
<evidence type="ECO:0000259" key="2">
    <source>
        <dbReference type="Pfam" id="PF00248"/>
    </source>
</evidence>
<dbReference type="PANTHER" id="PTHR43364">
    <property type="entry name" value="NADH-SPECIFIC METHYLGLYOXAL REDUCTASE-RELATED"/>
    <property type="match status" value="1"/>
</dbReference>
<keyword evidence="3" id="KW-0406">Ion transport</keyword>